<dbReference type="GO" id="GO:0009897">
    <property type="term" value="C:external side of plasma membrane"/>
    <property type="evidence" value="ECO:0007669"/>
    <property type="project" value="TreeGrafter"/>
</dbReference>
<comment type="subcellular location">
    <subcellularLocation>
        <location evidence="1">Membrane</location>
    </subcellularLocation>
</comment>
<dbReference type="PANTHER" id="PTHR24100">
    <property type="entry name" value="BUTYROPHILIN"/>
    <property type="match status" value="1"/>
</dbReference>
<sequence>DTKHLQVLHKCLSYVFLYCCLMVSLLFSVQQVEVVSGEEPVLLPWKTTFHIEDVSQVTMEWMDGSYRKVHVYEDGSDRTDEQDSMYRNRTEMNEDPLRAGDLSLTLKHPTVWDTNIYICVVYDRDNQILMKKEVHLKVKGQYCRHRSFLFLEYRPLLSPFPGIPPHWTCPKHLVPHVLNNTVVTKCLL</sequence>
<dbReference type="AlphaFoldDB" id="A0A672YKX4"/>
<keyword evidence="3" id="KW-0393">Immunoglobulin domain</keyword>
<protein>
    <recommendedName>
        <fullName evidence="5">Immunoglobulin V-set domain-containing protein</fullName>
    </recommendedName>
</protein>
<keyword evidence="2 4" id="KW-0472">Membrane</keyword>
<dbReference type="SUPFAM" id="SSF48726">
    <property type="entry name" value="Immunoglobulin"/>
    <property type="match status" value="1"/>
</dbReference>
<evidence type="ECO:0000256" key="3">
    <source>
        <dbReference type="ARBA" id="ARBA00023319"/>
    </source>
</evidence>
<dbReference type="Pfam" id="PF07686">
    <property type="entry name" value="V-set"/>
    <property type="match status" value="1"/>
</dbReference>
<evidence type="ECO:0000259" key="5">
    <source>
        <dbReference type="Pfam" id="PF07686"/>
    </source>
</evidence>
<dbReference type="PANTHER" id="PTHR24100:SF151">
    <property type="entry name" value="ICOS LIGAND"/>
    <property type="match status" value="1"/>
</dbReference>
<evidence type="ECO:0000313" key="7">
    <source>
        <dbReference type="Proteomes" id="UP000472271"/>
    </source>
</evidence>
<keyword evidence="4" id="KW-1133">Transmembrane helix</keyword>
<feature type="transmembrane region" description="Helical" evidence="4">
    <location>
        <begin position="12"/>
        <end position="29"/>
    </location>
</feature>
<dbReference type="GO" id="GO:0005102">
    <property type="term" value="F:signaling receptor binding"/>
    <property type="evidence" value="ECO:0007669"/>
    <property type="project" value="TreeGrafter"/>
</dbReference>
<feature type="domain" description="Immunoglobulin V-set" evidence="5">
    <location>
        <begin position="55"/>
        <end position="138"/>
    </location>
</feature>
<evidence type="ECO:0000256" key="2">
    <source>
        <dbReference type="ARBA" id="ARBA00023136"/>
    </source>
</evidence>
<proteinExistence type="predicted"/>
<evidence type="ECO:0000256" key="1">
    <source>
        <dbReference type="ARBA" id="ARBA00004370"/>
    </source>
</evidence>
<reference evidence="6" key="1">
    <citation type="submission" date="2019-06" db="EMBL/GenBank/DDBJ databases">
        <authorList>
            <consortium name="Wellcome Sanger Institute Data Sharing"/>
        </authorList>
    </citation>
    <scope>NUCLEOTIDE SEQUENCE [LARGE SCALE GENOMIC DNA]</scope>
</reference>
<dbReference type="InterPro" id="IPR013783">
    <property type="entry name" value="Ig-like_fold"/>
</dbReference>
<organism evidence="6 7">
    <name type="scientific">Sphaeramia orbicularis</name>
    <name type="common">orbiculate cardinalfish</name>
    <dbReference type="NCBI Taxonomy" id="375764"/>
    <lineage>
        <taxon>Eukaryota</taxon>
        <taxon>Metazoa</taxon>
        <taxon>Chordata</taxon>
        <taxon>Craniata</taxon>
        <taxon>Vertebrata</taxon>
        <taxon>Euteleostomi</taxon>
        <taxon>Actinopterygii</taxon>
        <taxon>Neopterygii</taxon>
        <taxon>Teleostei</taxon>
        <taxon>Neoteleostei</taxon>
        <taxon>Acanthomorphata</taxon>
        <taxon>Gobiaria</taxon>
        <taxon>Kurtiformes</taxon>
        <taxon>Apogonoidei</taxon>
        <taxon>Apogonidae</taxon>
        <taxon>Apogoninae</taxon>
        <taxon>Sphaeramia</taxon>
    </lineage>
</organism>
<dbReference type="GO" id="GO:0001817">
    <property type="term" value="P:regulation of cytokine production"/>
    <property type="evidence" value="ECO:0007669"/>
    <property type="project" value="TreeGrafter"/>
</dbReference>
<dbReference type="InterPro" id="IPR013106">
    <property type="entry name" value="Ig_V-set"/>
</dbReference>
<reference evidence="6" key="3">
    <citation type="submission" date="2025-09" db="UniProtKB">
        <authorList>
            <consortium name="Ensembl"/>
        </authorList>
    </citation>
    <scope>IDENTIFICATION</scope>
</reference>
<dbReference type="Ensembl" id="ENSSORT00005005421.1">
    <property type="protein sequence ID" value="ENSSORP00005005265.1"/>
    <property type="gene ID" value="ENSSORG00005003143.1"/>
</dbReference>
<reference evidence="6" key="2">
    <citation type="submission" date="2025-08" db="UniProtKB">
        <authorList>
            <consortium name="Ensembl"/>
        </authorList>
    </citation>
    <scope>IDENTIFICATION</scope>
</reference>
<dbReference type="InterPro" id="IPR050504">
    <property type="entry name" value="IgSF_BTN/MOG"/>
</dbReference>
<dbReference type="InParanoid" id="A0A672YKX4"/>
<dbReference type="Gene3D" id="2.60.40.10">
    <property type="entry name" value="Immunoglobulins"/>
    <property type="match status" value="1"/>
</dbReference>
<keyword evidence="7" id="KW-1185">Reference proteome</keyword>
<accession>A0A672YKX4</accession>
<dbReference type="Proteomes" id="UP000472271">
    <property type="component" value="Chromosome 18"/>
</dbReference>
<evidence type="ECO:0000256" key="4">
    <source>
        <dbReference type="SAM" id="Phobius"/>
    </source>
</evidence>
<evidence type="ECO:0000313" key="6">
    <source>
        <dbReference type="Ensembl" id="ENSSORP00005005265.1"/>
    </source>
</evidence>
<keyword evidence="4" id="KW-0812">Transmembrane</keyword>
<name>A0A672YKX4_9TELE</name>
<dbReference type="GO" id="GO:0050852">
    <property type="term" value="P:T cell receptor signaling pathway"/>
    <property type="evidence" value="ECO:0007669"/>
    <property type="project" value="TreeGrafter"/>
</dbReference>
<dbReference type="InterPro" id="IPR036179">
    <property type="entry name" value="Ig-like_dom_sf"/>
</dbReference>